<sequence length="82" mass="8973">MLSCRKCSETASVGRGTSTDTSRSANPTCPSKLLPAEWIGQRAHDTFREAHQRLAAEAEAEIERLTGFAVMPDPVALQLFVR</sequence>
<feature type="compositionally biased region" description="Polar residues" evidence="1">
    <location>
        <begin position="9"/>
        <end position="29"/>
    </location>
</feature>
<evidence type="ECO:0000313" key="4">
    <source>
        <dbReference type="Proteomes" id="UP000256709"/>
    </source>
</evidence>
<dbReference type="Gene3D" id="1.20.58.1460">
    <property type="match status" value="1"/>
</dbReference>
<organism evidence="3 4">
    <name type="scientific">Subtercola boreus</name>
    <dbReference type="NCBI Taxonomy" id="120213"/>
    <lineage>
        <taxon>Bacteria</taxon>
        <taxon>Bacillati</taxon>
        <taxon>Actinomycetota</taxon>
        <taxon>Actinomycetes</taxon>
        <taxon>Micrococcales</taxon>
        <taxon>Microbacteriaceae</taxon>
        <taxon>Subtercola</taxon>
    </lineage>
</organism>
<comment type="caution">
    <text evidence="3">The sequence shown here is derived from an EMBL/GenBank/DDBJ whole genome shotgun (WGS) entry which is preliminary data.</text>
</comment>
<dbReference type="AlphaFoldDB" id="A0A3E0VWN2"/>
<evidence type="ECO:0000256" key="1">
    <source>
        <dbReference type="SAM" id="MobiDB-lite"/>
    </source>
</evidence>
<gene>
    <name evidence="3" type="ORF">B7R21_08495</name>
</gene>
<proteinExistence type="predicted"/>
<dbReference type="Proteomes" id="UP000256709">
    <property type="component" value="Unassembled WGS sequence"/>
</dbReference>
<protein>
    <recommendedName>
        <fullName evidence="2">Transcriptional repressor PaaX-like C-terminal domain-containing protein</fullName>
    </recommendedName>
</protein>
<dbReference type="EMBL" id="NBXA01000019">
    <property type="protein sequence ID" value="RFA13247.1"/>
    <property type="molecule type" value="Genomic_DNA"/>
</dbReference>
<dbReference type="InterPro" id="IPR013225">
    <property type="entry name" value="PaaX_C"/>
</dbReference>
<evidence type="ECO:0000259" key="2">
    <source>
        <dbReference type="Pfam" id="PF08223"/>
    </source>
</evidence>
<feature type="domain" description="Transcriptional repressor PaaX-like C-terminal" evidence="2">
    <location>
        <begin position="26"/>
        <end position="60"/>
    </location>
</feature>
<accession>A0A3E0VWN2</accession>
<feature type="region of interest" description="Disordered" evidence="1">
    <location>
        <begin position="1"/>
        <end position="29"/>
    </location>
</feature>
<dbReference type="Pfam" id="PF08223">
    <property type="entry name" value="PaaX_C"/>
    <property type="match status" value="1"/>
</dbReference>
<evidence type="ECO:0000313" key="3">
    <source>
        <dbReference type="EMBL" id="RFA13247.1"/>
    </source>
</evidence>
<reference evidence="3 4" key="1">
    <citation type="submission" date="2017-04" db="EMBL/GenBank/DDBJ databases">
        <title>Comparative genome analysis of Subtercola boreus.</title>
        <authorList>
            <person name="Cho Y.-J."/>
            <person name="Cho A."/>
            <person name="Kim O.-S."/>
            <person name="Lee J.-I."/>
        </authorList>
    </citation>
    <scope>NUCLEOTIDE SEQUENCE [LARGE SCALE GENOMIC DNA]</scope>
    <source>
        <strain evidence="3 4">P27444</strain>
    </source>
</reference>
<name>A0A3E0VWN2_9MICO</name>
<dbReference type="OrthoDB" id="2270427at2"/>